<keyword evidence="4" id="KW-1185">Reference proteome</keyword>
<evidence type="ECO:0000259" key="2">
    <source>
        <dbReference type="Pfam" id="PF23559"/>
    </source>
</evidence>
<dbReference type="Gene3D" id="1.10.10.10">
    <property type="entry name" value="Winged helix-like DNA-binding domain superfamily/Winged helix DNA-binding domain"/>
    <property type="match status" value="1"/>
</dbReference>
<keyword evidence="1" id="KW-0677">Repeat</keyword>
<accession>A0ABU6VE17</accession>
<dbReference type="InterPro" id="IPR058922">
    <property type="entry name" value="WHD_DRP"/>
</dbReference>
<reference evidence="3 4" key="1">
    <citation type="journal article" date="2023" name="Plants (Basel)">
        <title>Bridging the Gap: Combining Genomics and Transcriptomics Approaches to Understand Stylosanthes scabra, an Orphan Legume from the Brazilian Caatinga.</title>
        <authorList>
            <person name="Ferreira-Neto J.R.C."/>
            <person name="da Silva M.D."/>
            <person name="Binneck E."/>
            <person name="de Melo N.F."/>
            <person name="da Silva R.H."/>
            <person name="de Melo A.L.T.M."/>
            <person name="Pandolfi V."/>
            <person name="Bustamante F.O."/>
            <person name="Brasileiro-Vidal A.C."/>
            <person name="Benko-Iseppon A.M."/>
        </authorList>
    </citation>
    <scope>NUCLEOTIDE SEQUENCE [LARGE SCALE GENOMIC DNA]</scope>
    <source>
        <tissue evidence="3">Leaves</tissue>
    </source>
</reference>
<organism evidence="3 4">
    <name type="scientific">Stylosanthes scabra</name>
    <dbReference type="NCBI Taxonomy" id="79078"/>
    <lineage>
        <taxon>Eukaryota</taxon>
        <taxon>Viridiplantae</taxon>
        <taxon>Streptophyta</taxon>
        <taxon>Embryophyta</taxon>
        <taxon>Tracheophyta</taxon>
        <taxon>Spermatophyta</taxon>
        <taxon>Magnoliopsida</taxon>
        <taxon>eudicotyledons</taxon>
        <taxon>Gunneridae</taxon>
        <taxon>Pentapetalae</taxon>
        <taxon>rosids</taxon>
        <taxon>fabids</taxon>
        <taxon>Fabales</taxon>
        <taxon>Fabaceae</taxon>
        <taxon>Papilionoideae</taxon>
        <taxon>50 kb inversion clade</taxon>
        <taxon>dalbergioids sensu lato</taxon>
        <taxon>Dalbergieae</taxon>
        <taxon>Pterocarpus clade</taxon>
        <taxon>Stylosanthes</taxon>
    </lineage>
</organism>
<dbReference type="Proteomes" id="UP001341840">
    <property type="component" value="Unassembled WGS sequence"/>
</dbReference>
<dbReference type="EMBL" id="JASCZI010151249">
    <property type="protein sequence ID" value="MED6171359.1"/>
    <property type="molecule type" value="Genomic_DNA"/>
</dbReference>
<evidence type="ECO:0000256" key="1">
    <source>
        <dbReference type="ARBA" id="ARBA00022737"/>
    </source>
</evidence>
<protein>
    <recommendedName>
        <fullName evidence="2">Disease resistance protein winged helix domain-containing protein</fullName>
    </recommendedName>
</protein>
<evidence type="ECO:0000313" key="4">
    <source>
        <dbReference type="Proteomes" id="UP001341840"/>
    </source>
</evidence>
<dbReference type="PANTHER" id="PTHR23155">
    <property type="entry name" value="DISEASE RESISTANCE PROTEIN RP"/>
    <property type="match status" value="1"/>
</dbReference>
<dbReference type="PANTHER" id="PTHR23155:SF1205">
    <property type="entry name" value="DISEASE RESISTANCE PROTEIN RPM1"/>
    <property type="match status" value="1"/>
</dbReference>
<dbReference type="Pfam" id="PF23559">
    <property type="entry name" value="WHD_DRP"/>
    <property type="match status" value="1"/>
</dbReference>
<dbReference type="InterPro" id="IPR036388">
    <property type="entry name" value="WH-like_DNA-bd_sf"/>
</dbReference>
<feature type="domain" description="Disease resistance protein winged helix" evidence="2">
    <location>
        <begin position="40"/>
        <end position="111"/>
    </location>
</feature>
<dbReference type="InterPro" id="IPR044974">
    <property type="entry name" value="Disease_R_plants"/>
</dbReference>
<proteinExistence type="predicted"/>
<comment type="caution">
    <text evidence="3">The sequence shown here is derived from an EMBL/GenBank/DDBJ whole genome shotgun (WGS) entry which is preliminary data.</text>
</comment>
<sequence length="117" mass="13171">MSALLQEEVNLQKGVHQEVQYIKDVGGLPRAIVAIGGAFIFPEFHAIEHMGLIRLWIAQGFVIGEGGKTLEEVAESYLKEHLDRSLLQVVEKTSDSRMKTCQMHDVLREIINLKSKD</sequence>
<evidence type="ECO:0000313" key="3">
    <source>
        <dbReference type="EMBL" id="MED6171359.1"/>
    </source>
</evidence>
<gene>
    <name evidence="3" type="ORF">PIB30_040062</name>
</gene>
<name>A0ABU6VE17_9FABA</name>